<evidence type="ECO:0000256" key="3">
    <source>
        <dbReference type="ARBA" id="ARBA00022737"/>
    </source>
</evidence>
<dbReference type="CDD" id="cd09375">
    <property type="entry name" value="LIM2_Lhx1_Lhx5"/>
    <property type="match status" value="1"/>
</dbReference>
<dbReference type="AlphaFoldDB" id="A0A0N1IJ22"/>
<protein>
    <submittedName>
        <fullName evidence="15">LIM/homeobox protein Lhx5</fullName>
    </submittedName>
</protein>
<dbReference type="InterPro" id="IPR017970">
    <property type="entry name" value="Homeobox_CS"/>
</dbReference>
<feature type="domain" description="Homeobox" evidence="14">
    <location>
        <begin position="378"/>
        <end position="438"/>
    </location>
</feature>
<feature type="domain" description="LIM zinc-binding" evidence="13">
    <location>
        <begin position="61"/>
        <end position="123"/>
    </location>
</feature>
<reference evidence="15 16" key="1">
    <citation type="journal article" date="2015" name="Nat. Commun.">
        <title>Outbred genome sequencing and CRISPR/Cas9 gene editing in butterflies.</title>
        <authorList>
            <person name="Li X."/>
            <person name="Fan D."/>
            <person name="Zhang W."/>
            <person name="Liu G."/>
            <person name="Zhang L."/>
            <person name="Zhao L."/>
            <person name="Fang X."/>
            <person name="Chen L."/>
            <person name="Dong Y."/>
            <person name="Chen Y."/>
            <person name="Ding Y."/>
            <person name="Zhao R."/>
            <person name="Feng M."/>
            <person name="Zhu Y."/>
            <person name="Feng Y."/>
            <person name="Jiang X."/>
            <person name="Zhu D."/>
            <person name="Xiang H."/>
            <person name="Feng X."/>
            <person name="Li S."/>
            <person name="Wang J."/>
            <person name="Zhang G."/>
            <person name="Kronforst M.R."/>
            <person name="Wang W."/>
        </authorList>
    </citation>
    <scope>NUCLEOTIDE SEQUENCE [LARGE SCALE GENOMIC DNA]</scope>
    <source>
        <strain evidence="15">Ya'a_city_454_Px</strain>
        <tissue evidence="15">Whole body</tissue>
    </source>
</reference>
<evidence type="ECO:0000256" key="12">
    <source>
        <dbReference type="SAM" id="MobiDB-lite"/>
    </source>
</evidence>
<feature type="compositionally biased region" description="Low complexity" evidence="12">
    <location>
        <begin position="318"/>
        <end position="335"/>
    </location>
</feature>
<dbReference type="SMART" id="SM00132">
    <property type="entry name" value="LIM"/>
    <property type="match status" value="2"/>
</dbReference>
<evidence type="ECO:0000313" key="16">
    <source>
        <dbReference type="Proteomes" id="UP000053268"/>
    </source>
</evidence>
<keyword evidence="7 9" id="KW-0371">Homeobox</keyword>
<evidence type="ECO:0000256" key="6">
    <source>
        <dbReference type="ARBA" id="ARBA00023125"/>
    </source>
</evidence>
<dbReference type="Gene3D" id="2.10.110.10">
    <property type="entry name" value="Cysteine Rich Protein"/>
    <property type="match status" value="2"/>
</dbReference>
<dbReference type="GO" id="GO:0000981">
    <property type="term" value="F:DNA-binding transcription factor activity, RNA polymerase II-specific"/>
    <property type="evidence" value="ECO:0007669"/>
    <property type="project" value="InterPro"/>
</dbReference>
<proteinExistence type="predicted"/>
<dbReference type="PROSITE" id="PS00478">
    <property type="entry name" value="LIM_DOMAIN_1"/>
    <property type="match status" value="2"/>
</dbReference>
<evidence type="ECO:0000256" key="5">
    <source>
        <dbReference type="ARBA" id="ARBA00023038"/>
    </source>
</evidence>
<dbReference type="SMART" id="SM00389">
    <property type="entry name" value="HOX"/>
    <property type="match status" value="1"/>
</dbReference>
<keyword evidence="4 10" id="KW-0862">Zinc</keyword>
<feature type="region of interest" description="Disordered" evidence="12">
    <location>
        <begin position="509"/>
        <end position="558"/>
    </location>
</feature>
<dbReference type="InterPro" id="IPR049618">
    <property type="entry name" value="Lhx1/5_LIM1"/>
</dbReference>
<dbReference type="Proteomes" id="UP000053268">
    <property type="component" value="Unassembled WGS sequence"/>
</dbReference>
<evidence type="ECO:0000256" key="1">
    <source>
        <dbReference type="ARBA" id="ARBA00004123"/>
    </source>
</evidence>
<dbReference type="InterPro" id="IPR050453">
    <property type="entry name" value="LIM_Homeobox_TF"/>
</dbReference>
<dbReference type="GO" id="GO:0000977">
    <property type="term" value="F:RNA polymerase II transcription regulatory region sequence-specific DNA binding"/>
    <property type="evidence" value="ECO:0007669"/>
    <property type="project" value="TreeGrafter"/>
</dbReference>
<feature type="DNA-binding region" description="Homeobox" evidence="9">
    <location>
        <begin position="380"/>
        <end position="439"/>
    </location>
</feature>
<evidence type="ECO:0000256" key="10">
    <source>
        <dbReference type="PROSITE-ProRule" id="PRU00125"/>
    </source>
</evidence>
<comment type="subcellular location">
    <subcellularLocation>
        <location evidence="1 9 11">Nucleus</location>
    </subcellularLocation>
</comment>
<dbReference type="FunFam" id="2.10.110.10:FF:000006">
    <property type="entry name" value="LIM homeobox transcription factor 1-beta"/>
    <property type="match status" value="1"/>
</dbReference>
<evidence type="ECO:0000256" key="2">
    <source>
        <dbReference type="ARBA" id="ARBA00022723"/>
    </source>
</evidence>
<dbReference type="Pfam" id="PF00412">
    <property type="entry name" value="LIM"/>
    <property type="match status" value="2"/>
</dbReference>
<dbReference type="GO" id="GO:0030182">
    <property type="term" value="P:neuron differentiation"/>
    <property type="evidence" value="ECO:0007669"/>
    <property type="project" value="TreeGrafter"/>
</dbReference>
<dbReference type="EMBL" id="LADI01006439">
    <property type="protein sequence ID" value="KPJ20633.1"/>
    <property type="molecule type" value="Genomic_DNA"/>
</dbReference>
<dbReference type="InterPro" id="IPR009057">
    <property type="entry name" value="Homeodomain-like_sf"/>
</dbReference>
<feature type="compositionally biased region" description="Basic and acidic residues" evidence="12">
    <location>
        <begin position="359"/>
        <end position="372"/>
    </location>
</feature>
<feature type="domain" description="LIM zinc-binding" evidence="13">
    <location>
        <begin position="1"/>
        <end position="60"/>
    </location>
</feature>
<dbReference type="CDD" id="cd00086">
    <property type="entry name" value="homeodomain"/>
    <property type="match status" value="1"/>
</dbReference>
<keyword evidence="2 10" id="KW-0479">Metal-binding</keyword>
<evidence type="ECO:0000256" key="8">
    <source>
        <dbReference type="ARBA" id="ARBA00023242"/>
    </source>
</evidence>
<keyword evidence="5 10" id="KW-0440">LIM domain</keyword>
<feature type="region of interest" description="Disordered" evidence="12">
    <location>
        <begin position="301"/>
        <end position="386"/>
    </location>
</feature>
<feature type="compositionally biased region" description="Basic and acidic residues" evidence="12">
    <location>
        <begin position="336"/>
        <end position="347"/>
    </location>
</feature>
<evidence type="ECO:0000256" key="9">
    <source>
        <dbReference type="PROSITE-ProRule" id="PRU00108"/>
    </source>
</evidence>
<dbReference type="PROSITE" id="PS00027">
    <property type="entry name" value="HOMEOBOX_1"/>
    <property type="match status" value="1"/>
</dbReference>
<dbReference type="SUPFAM" id="SSF57716">
    <property type="entry name" value="Glucocorticoid receptor-like (DNA-binding domain)"/>
    <property type="match status" value="2"/>
</dbReference>
<name>A0A0N1IJ22_PAPXU</name>
<dbReference type="GO" id="GO:0008270">
    <property type="term" value="F:zinc ion binding"/>
    <property type="evidence" value="ECO:0007669"/>
    <property type="project" value="InterPro"/>
</dbReference>
<dbReference type="FunFam" id="1.10.10.60:FF:000075">
    <property type="entry name" value="LIM/homeobox protein Lhx1"/>
    <property type="match status" value="1"/>
</dbReference>
<dbReference type="InterPro" id="IPR049619">
    <property type="entry name" value="Lhx1/5_LIM2"/>
</dbReference>
<dbReference type="InterPro" id="IPR001781">
    <property type="entry name" value="Znf_LIM"/>
</dbReference>
<evidence type="ECO:0000256" key="7">
    <source>
        <dbReference type="ARBA" id="ARBA00023155"/>
    </source>
</evidence>
<dbReference type="PANTHER" id="PTHR24208">
    <property type="entry name" value="LIM/HOMEOBOX PROTEIN LHX"/>
    <property type="match status" value="1"/>
</dbReference>
<evidence type="ECO:0000259" key="14">
    <source>
        <dbReference type="PROSITE" id="PS50071"/>
    </source>
</evidence>
<accession>A0A0N1IJ22</accession>
<dbReference type="PROSITE" id="PS50071">
    <property type="entry name" value="HOMEOBOX_2"/>
    <property type="match status" value="1"/>
</dbReference>
<dbReference type="InterPro" id="IPR001356">
    <property type="entry name" value="HD"/>
</dbReference>
<keyword evidence="8 9" id="KW-0539">Nucleus</keyword>
<organism evidence="15 16">
    <name type="scientific">Papilio xuthus</name>
    <name type="common">Asian swallowtail butterfly</name>
    <dbReference type="NCBI Taxonomy" id="66420"/>
    <lineage>
        <taxon>Eukaryota</taxon>
        <taxon>Metazoa</taxon>
        <taxon>Ecdysozoa</taxon>
        <taxon>Arthropoda</taxon>
        <taxon>Hexapoda</taxon>
        <taxon>Insecta</taxon>
        <taxon>Pterygota</taxon>
        <taxon>Neoptera</taxon>
        <taxon>Endopterygota</taxon>
        <taxon>Lepidoptera</taxon>
        <taxon>Glossata</taxon>
        <taxon>Ditrysia</taxon>
        <taxon>Papilionoidea</taxon>
        <taxon>Papilionidae</taxon>
        <taxon>Papilioninae</taxon>
        <taxon>Papilio</taxon>
    </lineage>
</organism>
<comment type="caution">
    <text evidence="15">The sequence shown here is derived from an EMBL/GenBank/DDBJ whole genome shotgun (WGS) entry which is preliminary data.</text>
</comment>
<keyword evidence="3" id="KW-0677">Repeat</keyword>
<dbReference type="Gene3D" id="1.10.10.60">
    <property type="entry name" value="Homeodomain-like"/>
    <property type="match status" value="1"/>
</dbReference>
<dbReference type="GO" id="GO:0005634">
    <property type="term" value="C:nucleus"/>
    <property type="evidence" value="ECO:0007669"/>
    <property type="project" value="UniProtKB-SubCell"/>
</dbReference>
<dbReference type="SUPFAM" id="SSF46689">
    <property type="entry name" value="Homeodomain-like"/>
    <property type="match status" value="1"/>
</dbReference>
<keyword evidence="6 9" id="KW-0238">DNA-binding</keyword>
<evidence type="ECO:0000313" key="15">
    <source>
        <dbReference type="EMBL" id="KPJ20633.1"/>
    </source>
</evidence>
<dbReference type="Pfam" id="PF00046">
    <property type="entry name" value="Homeodomain"/>
    <property type="match status" value="1"/>
</dbReference>
<evidence type="ECO:0000256" key="11">
    <source>
        <dbReference type="RuleBase" id="RU000682"/>
    </source>
</evidence>
<dbReference type="STRING" id="66420.A0A0N1IJ22"/>
<keyword evidence="16" id="KW-1185">Reference proteome</keyword>
<gene>
    <name evidence="15" type="ORF">RR46_01066</name>
</gene>
<dbReference type="PANTHER" id="PTHR24208:SF105">
    <property type="entry name" value="DLIM1"/>
    <property type="match status" value="1"/>
</dbReference>
<evidence type="ECO:0000256" key="4">
    <source>
        <dbReference type="ARBA" id="ARBA00022833"/>
    </source>
</evidence>
<dbReference type="PROSITE" id="PS50023">
    <property type="entry name" value="LIM_DOMAIN_2"/>
    <property type="match status" value="2"/>
</dbReference>
<sequence length="558" mass="61886">MACAGCEKPILDKFLLHVLERAWHAACVRCADCRAPLADKCYSRDNKLFCRNDFFRRYGTKCSGCGHGISPSDLVRKAREKVFHLNCFTCLVCRKQLSTGEELYVLDDNKFICKEDYLAGKAPTHCTLLYDRMKRIAGNNKILGAPILKSDFSINTNLFRASFGRSKEGIVIFTSDKTPSERLEYMIQQQEITSTGCSKPLDEEIRPGTANPVQGIRSLRATLCRGVFCARQPGLRVRAVITLINQTHAPRRAWGCDSRRESTNGVEWRRVIESHFAPSPALGGLLGSLFAILHPTDRSTDSLLGSGSDEEEEDESRAANSASSPAHAPHPALHPDLAHNGDTKPHEDSEDQGSLDGDPETRDSQAENKSPDDGNGGSKRRGPRTTIKAKQLEILKSAFSQTPKPTRHIREQLAKETGLPMRVIQVWFQNKRSKERRLKQLTSMGRGPFFGSSRKMRGFPMNLSPGGLEEGPPGFPYFATADGKFEFGYGPPFHHDAPFFHPPPTMPFNQPGGMESLPGGEFPEQFPPPDHLVLPRPSSPEFTFGDAPPPLHPEGLVW</sequence>
<dbReference type="FunFam" id="2.10.110.10:FF:000046">
    <property type="entry name" value="LIM/homeobox protein Lhx1"/>
    <property type="match status" value="1"/>
</dbReference>
<evidence type="ECO:0000259" key="13">
    <source>
        <dbReference type="PROSITE" id="PS50023"/>
    </source>
</evidence>
<dbReference type="CDD" id="cd09367">
    <property type="entry name" value="LIM1_Lhx1_Lhx5"/>
    <property type="match status" value="1"/>
</dbReference>